<organism evidence="2 3">
    <name type="scientific">Leptolyngbya phage LPP-1</name>
    <dbReference type="NCBI Taxonomy" id="2996049"/>
    <lineage>
        <taxon>Viruses</taxon>
        <taxon>Duplodnaviria</taxon>
        <taxon>Heunggongvirae</taxon>
        <taxon>Uroviricota</taxon>
        <taxon>Caudoviricetes</taxon>
        <taxon>Saffermanviridae</taxon>
        <taxon>Morrisvirus</taxon>
        <taxon>Morrisvirus LPP1</taxon>
    </lineage>
</organism>
<evidence type="ECO:0000256" key="1">
    <source>
        <dbReference type="SAM" id="MobiDB-lite"/>
    </source>
</evidence>
<feature type="region of interest" description="Disordered" evidence="1">
    <location>
        <begin position="80"/>
        <end position="120"/>
    </location>
</feature>
<sequence length="144" mass="15945">MSKKSQPQVVYAPMPTPTQLPAQSAEQAKFLTQMQEQMAKMQQSYDQQVRGLNEQYTANSSSTSSILAQLQQQLASQQQLSAQAASELSKARESSAAQTALMEGMRNMQQGQLADARTEQNNLTSSLLGRMSRRRQARQVVYSA</sequence>
<gene>
    <name evidence="2" type="ORF">LPP1_g40</name>
</gene>
<accession>A0AAE9THR4</accession>
<dbReference type="Proteomes" id="UP001220400">
    <property type="component" value="Segment"/>
</dbReference>
<evidence type="ECO:0000313" key="2">
    <source>
        <dbReference type="EMBL" id="UZV39966.1"/>
    </source>
</evidence>
<reference evidence="2" key="1">
    <citation type="journal article" date="2023" name="Harmful Algae">
        <title>Sequencing the genomes of LPP-1, the first isolated cyanophage, and its relative LPP-2 reveal different integration mechanisms in closely related phages.</title>
        <authorList>
            <person name="Shaalan H."/>
            <person name="Cattan-Tsaushu E."/>
            <person name="Li K."/>
            <person name="Avrani S."/>
        </authorList>
    </citation>
    <scope>NUCLEOTIDE SEQUENCE</scope>
</reference>
<keyword evidence="3" id="KW-1185">Reference proteome</keyword>
<proteinExistence type="predicted"/>
<name>A0AAE9THR4_9CAUD</name>
<evidence type="ECO:0000313" key="3">
    <source>
        <dbReference type="Proteomes" id="UP001220400"/>
    </source>
</evidence>
<protein>
    <submittedName>
        <fullName evidence="2">Uncharacterized protein</fullName>
    </submittedName>
</protein>
<dbReference type="EMBL" id="OP589309">
    <property type="protein sequence ID" value="UZV39966.1"/>
    <property type="molecule type" value="Genomic_DNA"/>
</dbReference>